<dbReference type="Pfam" id="PF01926">
    <property type="entry name" value="MMR_HSR1"/>
    <property type="match status" value="1"/>
</dbReference>
<feature type="domain" description="G" evidence="2">
    <location>
        <begin position="58"/>
        <end position="165"/>
    </location>
</feature>
<evidence type="ECO:0000259" key="3">
    <source>
        <dbReference type="Pfam" id="PF18709"/>
    </source>
</evidence>
<proteinExistence type="predicted"/>
<protein>
    <submittedName>
        <fullName evidence="4">Protein containing N-terminal predicted GTPase domain</fullName>
    </submittedName>
</protein>
<dbReference type="InterPro" id="IPR027417">
    <property type="entry name" value="P-loop_NTPase"/>
</dbReference>
<dbReference type="AlphaFoldDB" id="A0A975Y641"/>
<evidence type="ECO:0000256" key="1">
    <source>
        <dbReference type="SAM" id="Coils"/>
    </source>
</evidence>
<accession>A0A975Y641</accession>
<name>A0A975Y641_9NOST</name>
<dbReference type="EMBL" id="CP021056">
    <property type="protein sequence ID" value="QXE24869.1"/>
    <property type="molecule type" value="Genomic_DNA"/>
</dbReference>
<feature type="domain" description="Dynamin-like helical" evidence="3">
    <location>
        <begin position="443"/>
        <end position="548"/>
    </location>
</feature>
<dbReference type="InterPro" id="IPR006073">
    <property type="entry name" value="GTP-bd"/>
</dbReference>
<gene>
    <name evidence="4" type="ORF">B6N60_03579</name>
</gene>
<dbReference type="KEGG" id="rsin:B6N60_03579"/>
<evidence type="ECO:0000259" key="2">
    <source>
        <dbReference type="Pfam" id="PF01926"/>
    </source>
</evidence>
<dbReference type="InterPro" id="IPR040576">
    <property type="entry name" value="DLP_helical"/>
</dbReference>
<keyword evidence="1" id="KW-0175">Coiled coil</keyword>
<dbReference type="SUPFAM" id="SSF52540">
    <property type="entry name" value="P-loop containing nucleoside triphosphate hydrolases"/>
    <property type="match status" value="1"/>
</dbReference>
<organism evidence="4 5">
    <name type="scientific">Richelia sinica FACHB-800</name>
    <dbReference type="NCBI Taxonomy" id="1357546"/>
    <lineage>
        <taxon>Bacteria</taxon>
        <taxon>Bacillati</taxon>
        <taxon>Cyanobacteriota</taxon>
        <taxon>Cyanophyceae</taxon>
        <taxon>Nostocales</taxon>
        <taxon>Nostocaceae</taxon>
        <taxon>Richelia</taxon>
    </lineage>
</organism>
<dbReference type="Gene3D" id="3.40.50.300">
    <property type="entry name" value="P-loop containing nucleotide triphosphate hydrolases"/>
    <property type="match status" value="1"/>
</dbReference>
<evidence type="ECO:0000313" key="4">
    <source>
        <dbReference type="EMBL" id="QXE24869.1"/>
    </source>
</evidence>
<dbReference type="RefSeq" id="WP_190608305.1">
    <property type="nucleotide sequence ID" value="NZ_CP021056.1"/>
</dbReference>
<dbReference type="Pfam" id="PF18709">
    <property type="entry name" value="DLP_helical"/>
    <property type="match status" value="1"/>
</dbReference>
<feature type="coiled-coil region" evidence="1">
    <location>
        <begin position="508"/>
        <end position="578"/>
    </location>
</feature>
<evidence type="ECO:0000313" key="5">
    <source>
        <dbReference type="Proteomes" id="UP000683511"/>
    </source>
</evidence>
<sequence length="578" mass="66128">MLPGQRKIQAAEVVNHLNNCYKNLNQLLLQSDNQELLQIRQKMINELEDYRKDGILSVAFVGQYSAGKSTIISAITGKRDIKIDADIATDKTNNYYWEGINLIDTPGLFTERKDHDAITYDAIHKADLLVFCLTSMLFDSITVENFKKLAYEKGYRWKMMVVVNKMSDEAGDDEQKIINYSKSIAEALKPYKIDEFTLCFIDAKDYCEGIDTDDDFLIEISRFDSFIDALNNFVDSRRSLARLDTPVRIVLSGINDAQICISRDNNEDTAFFEILKRLWRTVNQERERLRNKFKNIALNLFSAVTNEGTILASALGDENFEICNQQTEINVRTHYDKATNDMESCVNDAFYSIQKEIESVFNSDLVKTFVNRLQFQYDISSENSDAVIDLNNIVAQIEELSKIAEKIGLNSFRNNWTNTYQGEGFLRSMDVAGSELHHTVRSVGEFFGYNFRPWEAVNLAKDIGNSFMIIGNFVSFLGVGAEIIQTYQEYEAEKSLAQGRLNITSQFIKMGESLKEQINEQLAEIEIKLYEEIENKIAEARRNQEESIASANKGMQQLTQIRNKLESILQKITKASTK</sequence>
<dbReference type="GO" id="GO:0005525">
    <property type="term" value="F:GTP binding"/>
    <property type="evidence" value="ECO:0007669"/>
    <property type="project" value="InterPro"/>
</dbReference>
<keyword evidence="5" id="KW-1185">Reference proteome</keyword>
<dbReference type="Proteomes" id="UP000683511">
    <property type="component" value="Chromosome"/>
</dbReference>
<reference evidence="4" key="1">
    <citation type="submission" date="2017-04" db="EMBL/GenBank/DDBJ databases">
        <title>Genome deletions in a multicellular cyanobacterial endosymbiont for morphological adaptation in marine diatoms.</title>
        <authorList>
            <person name="Wang Y."/>
            <person name="Gao H."/>
            <person name="Li R."/>
            <person name="Xu X."/>
        </authorList>
    </citation>
    <scope>NUCLEOTIDE SEQUENCE</scope>
    <source>
        <strain evidence="4">FACHB 800</strain>
    </source>
</reference>